<comment type="caution">
    <text evidence="9">The sequence shown here is derived from an EMBL/GenBank/DDBJ whole genome shotgun (WGS) entry which is preliminary data.</text>
</comment>
<dbReference type="SMART" id="SM00994">
    <property type="entry name" value="zf-C4_ClpX"/>
    <property type="match status" value="1"/>
</dbReference>
<dbReference type="GO" id="GO:0016887">
    <property type="term" value="F:ATP hydrolysis activity"/>
    <property type="evidence" value="ECO:0007669"/>
    <property type="project" value="InterPro"/>
</dbReference>
<keyword evidence="10" id="KW-1185">Reference proteome</keyword>
<evidence type="ECO:0000313" key="10">
    <source>
        <dbReference type="Proteomes" id="UP000285112"/>
    </source>
</evidence>
<dbReference type="Pfam" id="PF10431">
    <property type="entry name" value="ClpB_D2-small"/>
    <property type="match status" value="1"/>
</dbReference>
<dbReference type="SUPFAM" id="SSF57716">
    <property type="entry name" value="Glucocorticoid receptor-like (DNA-binding domain)"/>
    <property type="match status" value="1"/>
</dbReference>
<evidence type="ECO:0000256" key="4">
    <source>
        <dbReference type="ARBA" id="ARBA00022840"/>
    </source>
</evidence>
<dbReference type="InterPro" id="IPR003959">
    <property type="entry name" value="ATPase_AAA_core"/>
</dbReference>
<keyword evidence="3 6" id="KW-0862">Zinc</keyword>
<protein>
    <recommendedName>
        <fullName evidence="6">ATP-dependent Clp protease ATP-binding subunit ClpX</fullName>
    </recommendedName>
</protein>
<dbReference type="AlphaFoldDB" id="A0A419HM23"/>
<dbReference type="GO" id="GO:0051603">
    <property type="term" value="P:proteolysis involved in protein catabolic process"/>
    <property type="evidence" value="ECO:0007669"/>
    <property type="project" value="TreeGrafter"/>
</dbReference>
<keyword evidence="1 6" id="KW-0479">Metal-binding</keyword>
<dbReference type="PROSITE" id="PS51902">
    <property type="entry name" value="CLPX_ZB"/>
    <property type="match status" value="1"/>
</dbReference>
<dbReference type="InterPro" id="IPR010603">
    <property type="entry name" value="Znf_CppX_C4"/>
</dbReference>
<name>A0A419HM23_9PSEU</name>
<dbReference type="GO" id="GO:0140662">
    <property type="term" value="F:ATP-dependent protein folding chaperone"/>
    <property type="evidence" value="ECO:0007669"/>
    <property type="project" value="InterPro"/>
</dbReference>
<keyword evidence="9" id="KW-0378">Hydrolase</keyword>
<comment type="subunit">
    <text evidence="6">Component of the ClpX-ClpP complex. Forms a hexameric ring that, in the presence of ATP, binds to fourteen ClpP subunits assembled into a disk-like structure with a central cavity, resembling the structure of eukaryotic proteasomes.</text>
</comment>
<keyword evidence="5 6" id="KW-0143">Chaperone</keyword>
<reference evidence="9 10" key="1">
    <citation type="submission" date="2018-09" db="EMBL/GenBank/DDBJ databases">
        <title>YIM PH 21725 draft genome.</title>
        <authorList>
            <person name="Miao C."/>
        </authorList>
    </citation>
    <scope>NUCLEOTIDE SEQUENCE [LARGE SCALE GENOMIC DNA]</scope>
    <source>
        <strain evidence="10">YIM PH21725</strain>
    </source>
</reference>
<feature type="binding site" evidence="6 7">
    <location>
        <position position="13"/>
    </location>
    <ligand>
        <name>Zn(2+)</name>
        <dbReference type="ChEBI" id="CHEBI:29105"/>
    </ligand>
</feature>
<dbReference type="InterPro" id="IPR038366">
    <property type="entry name" value="Znf_CppX_C4_sf"/>
</dbReference>
<accession>A0A419HM23</accession>
<dbReference type="PANTHER" id="PTHR48102:SF7">
    <property type="entry name" value="ATP-DEPENDENT CLP PROTEASE ATP-BINDING SUBUNIT CLPX-LIKE, MITOCHONDRIAL"/>
    <property type="match status" value="1"/>
</dbReference>
<gene>
    <name evidence="6 9" type="primary">clpX</name>
    <name evidence="9" type="ORF">D5S19_29200</name>
</gene>
<dbReference type="RefSeq" id="WP_120026590.1">
    <property type="nucleotide sequence ID" value="NZ_QZFV01000141.1"/>
</dbReference>
<dbReference type="InterPro" id="IPR004487">
    <property type="entry name" value="Clp_protease_ATP-bd_su_ClpX"/>
</dbReference>
<dbReference type="GO" id="GO:0005524">
    <property type="term" value="F:ATP binding"/>
    <property type="evidence" value="ECO:0007669"/>
    <property type="project" value="UniProtKB-UniRule"/>
</dbReference>
<dbReference type="SUPFAM" id="SSF52540">
    <property type="entry name" value="P-loop containing nucleoside triphosphate hydrolases"/>
    <property type="match status" value="1"/>
</dbReference>
<dbReference type="InterPro" id="IPR019489">
    <property type="entry name" value="Clp_ATPase_C"/>
</dbReference>
<feature type="binding site" evidence="6 7">
    <location>
        <position position="35"/>
    </location>
    <ligand>
        <name>Zn(2+)</name>
        <dbReference type="ChEBI" id="CHEBI:29105"/>
    </ligand>
</feature>
<evidence type="ECO:0000256" key="3">
    <source>
        <dbReference type="ARBA" id="ARBA00022833"/>
    </source>
</evidence>
<evidence type="ECO:0000256" key="6">
    <source>
        <dbReference type="HAMAP-Rule" id="MF_00175"/>
    </source>
</evidence>
<dbReference type="PANTHER" id="PTHR48102">
    <property type="entry name" value="ATP-DEPENDENT CLP PROTEASE ATP-BINDING SUBUNIT CLPX-LIKE, MITOCHONDRIAL-RELATED"/>
    <property type="match status" value="1"/>
</dbReference>
<dbReference type="SMART" id="SM01086">
    <property type="entry name" value="ClpB_D2-small"/>
    <property type="match status" value="1"/>
</dbReference>
<dbReference type="Gene3D" id="1.10.8.60">
    <property type="match status" value="1"/>
</dbReference>
<evidence type="ECO:0000259" key="8">
    <source>
        <dbReference type="PROSITE" id="PS51902"/>
    </source>
</evidence>
<comment type="function">
    <text evidence="6">ATP-dependent specificity component of the Clp protease. It directs the protease to specific substrates. Can perform chaperone functions in the absence of ClpP.</text>
</comment>
<sequence>MARIGDGGDLLKCSFCGKSQKQVKKLIAGPGVYICDECIDLCNEIIEEELAEAGEVKLDELPKPADIHEFLQQYIIGQDEAKKTLAVAVYNHYKRIQADDKSGPKDSKDEPVELAKSNILMLGPTGCGKTYLAQTLAKLLNVPFAIADATALTEAGYVGEDVENILLKLIQAADYDVKRAETGIIYIDEVDKIARKSENPSITRDVSGEGVQQALLKILEGTTASVPPQGGRKHPHQEFIQIDTTNVLFIVAGAFAGLEKIINERVGKRGLGFGAEIRTKAEIEGSDVFSETMPEDLIKFGLIPEFIGRLPVVATVNHLDKESLVSILTQPRNALVKQYKKLFELDNVELEFTQTALEAIADQAVLRGTGARGLRAIMEEVLQPVMYDIPSRDDVAKVVITEQTVRENVNPTIVARQPSRRTRSERGEKSA</sequence>
<dbReference type="CDD" id="cd19497">
    <property type="entry name" value="RecA-like_ClpX"/>
    <property type="match status" value="1"/>
</dbReference>
<dbReference type="InterPro" id="IPR050052">
    <property type="entry name" value="ATP-dep_Clp_protease_ClpX"/>
</dbReference>
<evidence type="ECO:0000256" key="1">
    <source>
        <dbReference type="ARBA" id="ARBA00022723"/>
    </source>
</evidence>
<dbReference type="GO" id="GO:0046983">
    <property type="term" value="F:protein dimerization activity"/>
    <property type="evidence" value="ECO:0007669"/>
    <property type="project" value="UniProtKB-UniRule"/>
</dbReference>
<dbReference type="Gene3D" id="6.20.220.10">
    <property type="entry name" value="ClpX chaperone, C4-type zinc finger domain"/>
    <property type="match status" value="1"/>
</dbReference>
<dbReference type="NCBIfam" id="TIGR00382">
    <property type="entry name" value="clpX"/>
    <property type="match status" value="1"/>
</dbReference>
<feature type="binding site" evidence="6 7">
    <location>
        <position position="38"/>
    </location>
    <ligand>
        <name>Zn(2+)</name>
        <dbReference type="ChEBI" id="CHEBI:29105"/>
    </ligand>
</feature>
<keyword evidence="4 6" id="KW-0067">ATP-binding</keyword>
<proteinExistence type="inferred from homology"/>
<organism evidence="9 10">
    <name type="scientific">Amycolatopsis panacis</name>
    <dbReference type="NCBI Taxonomy" id="2340917"/>
    <lineage>
        <taxon>Bacteria</taxon>
        <taxon>Bacillati</taxon>
        <taxon>Actinomycetota</taxon>
        <taxon>Actinomycetes</taxon>
        <taxon>Pseudonocardiales</taxon>
        <taxon>Pseudonocardiaceae</taxon>
        <taxon>Amycolatopsis</taxon>
    </lineage>
</organism>
<keyword evidence="2 6" id="KW-0547">Nucleotide-binding</keyword>
<dbReference type="OrthoDB" id="9804062at2"/>
<dbReference type="NCBIfam" id="NF003745">
    <property type="entry name" value="PRK05342.1"/>
    <property type="match status" value="1"/>
</dbReference>
<comment type="similarity">
    <text evidence="6 7">Belongs to the ClpX chaperone family.</text>
</comment>
<feature type="binding site" evidence="6 7">
    <location>
        <position position="16"/>
    </location>
    <ligand>
        <name>Zn(2+)</name>
        <dbReference type="ChEBI" id="CHEBI:29105"/>
    </ligand>
</feature>
<dbReference type="Pfam" id="PF06689">
    <property type="entry name" value="zf-C4_ClpX"/>
    <property type="match status" value="1"/>
</dbReference>
<keyword evidence="9" id="KW-0645">Protease</keyword>
<dbReference type="HAMAP" id="MF_00175">
    <property type="entry name" value="ClpX"/>
    <property type="match status" value="1"/>
</dbReference>
<dbReference type="FunFam" id="1.10.8.60:FF:000002">
    <property type="entry name" value="ATP-dependent Clp protease ATP-binding subunit ClpX"/>
    <property type="match status" value="1"/>
</dbReference>
<dbReference type="GO" id="GO:0051301">
    <property type="term" value="P:cell division"/>
    <property type="evidence" value="ECO:0007669"/>
    <property type="project" value="TreeGrafter"/>
</dbReference>
<feature type="binding site" evidence="6">
    <location>
        <begin position="124"/>
        <end position="131"/>
    </location>
    <ligand>
        <name>ATP</name>
        <dbReference type="ChEBI" id="CHEBI:30616"/>
    </ligand>
</feature>
<dbReference type="GO" id="GO:0051082">
    <property type="term" value="F:unfolded protein binding"/>
    <property type="evidence" value="ECO:0007669"/>
    <property type="project" value="UniProtKB-UniRule"/>
</dbReference>
<dbReference type="GO" id="GO:0008233">
    <property type="term" value="F:peptidase activity"/>
    <property type="evidence" value="ECO:0007669"/>
    <property type="project" value="UniProtKB-KW"/>
</dbReference>
<dbReference type="SMART" id="SM00382">
    <property type="entry name" value="AAA"/>
    <property type="match status" value="1"/>
</dbReference>
<evidence type="ECO:0000313" key="9">
    <source>
        <dbReference type="EMBL" id="RJQ77170.1"/>
    </source>
</evidence>
<dbReference type="FunFam" id="3.40.50.300:FF:000005">
    <property type="entry name" value="ATP-dependent Clp protease ATP-binding subunit ClpX"/>
    <property type="match status" value="1"/>
</dbReference>
<dbReference type="EMBL" id="QZFV01000141">
    <property type="protein sequence ID" value="RJQ77170.1"/>
    <property type="molecule type" value="Genomic_DNA"/>
</dbReference>
<feature type="domain" description="ClpX-type ZB" evidence="8">
    <location>
        <begin position="1"/>
        <end position="54"/>
    </location>
</feature>
<dbReference type="GO" id="GO:0008270">
    <property type="term" value="F:zinc ion binding"/>
    <property type="evidence" value="ECO:0007669"/>
    <property type="project" value="UniProtKB-UniRule"/>
</dbReference>
<dbReference type="InterPro" id="IPR059188">
    <property type="entry name" value="Znf_CLPX-like"/>
</dbReference>
<dbReference type="InterPro" id="IPR003593">
    <property type="entry name" value="AAA+_ATPase"/>
</dbReference>
<dbReference type="Gene3D" id="3.40.50.300">
    <property type="entry name" value="P-loop containing nucleotide triphosphate hydrolases"/>
    <property type="match status" value="1"/>
</dbReference>
<evidence type="ECO:0000256" key="2">
    <source>
        <dbReference type="ARBA" id="ARBA00022741"/>
    </source>
</evidence>
<evidence type="ECO:0000256" key="7">
    <source>
        <dbReference type="PROSITE-ProRule" id="PRU01250"/>
    </source>
</evidence>
<dbReference type="Pfam" id="PF07724">
    <property type="entry name" value="AAA_2"/>
    <property type="match status" value="1"/>
</dbReference>
<evidence type="ECO:0000256" key="5">
    <source>
        <dbReference type="ARBA" id="ARBA00023186"/>
    </source>
</evidence>
<dbReference type="Proteomes" id="UP000285112">
    <property type="component" value="Unassembled WGS sequence"/>
</dbReference>
<dbReference type="InterPro" id="IPR046425">
    <property type="entry name" value="ClpX_bact"/>
</dbReference>
<dbReference type="GO" id="GO:0009376">
    <property type="term" value="C:HslUV protease complex"/>
    <property type="evidence" value="ECO:0007669"/>
    <property type="project" value="TreeGrafter"/>
</dbReference>
<dbReference type="InterPro" id="IPR027417">
    <property type="entry name" value="P-loop_NTPase"/>
</dbReference>